<evidence type="ECO:0000256" key="9">
    <source>
        <dbReference type="SAM" id="MobiDB-lite"/>
    </source>
</evidence>
<dbReference type="Gene3D" id="1.50.40.10">
    <property type="entry name" value="Mitochondrial carrier domain"/>
    <property type="match status" value="1"/>
</dbReference>
<dbReference type="Gramene" id="ONIVA07G22250.1">
    <property type="protein sequence ID" value="ONIVA07G22250.1"/>
    <property type="gene ID" value="ONIVA07G22250"/>
</dbReference>
<dbReference type="AlphaFoldDB" id="A0A0E0I493"/>
<keyword evidence="5" id="KW-0677">Repeat</keyword>
<dbReference type="InterPro" id="IPR018108">
    <property type="entry name" value="MCP_transmembrane"/>
</dbReference>
<keyword evidence="3" id="KW-0813">Transport</keyword>
<evidence type="ECO:0000256" key="2">
    <source>
        <dbReference type="ARBA" id="ARBA00006375"/>
    </source>
</evidence>
<evidence type="ECO:0000256" key="5">
    <source>
        <dbReference type="ARBA" id="ARBA00022737"/>
    </source>
</evidence>
<sequence length="466" mass="50000">MAPGQETATTTAPPRRQAEKAPPPPARAGSDLDPSRCSAREEAGGGHTLSSSRAATARTGASGGAASWSVVKSAGVQVQLNNRPEHHHITGSKIGPEFNSGERFPSRPNRIKIRATRRQAYWAGPARLLSATGSQQKMGLGQVVDRLMSASGPAGLYSGIGWSVLGKLPGLGARFGTYELLTAFYKDGKEDNYVSYSEAMLAGIAAGAVESVLCTPFELLKLRSQVGSVKPMKATDPANITKVAFPLLSKLLPGYVPDIRVWNSSVSLLSNLSPKHPDMMGALKQHPWMLTGSGKPPLPSDVQVPSRVIALEGWGALWRGLRPGMTRDCVFGGMFFSTWQFIHTAMLTWSAVNMNPQPSKLEEAGPVSPFASSLAAGFSGVVAAAASHTFDTAKSRSECTVIPKYIAMERRLLKWKVPGNWIERKTGISPADRNVLFRGIGQRMARSGFASFLLVGSYYFVIDQFL</sequence>
<evidence type="ECO:0000256" key="3">
    <source>
        <dbReference type="ARBA" id="ARBA00022448"/>
    </source>
</evidence>
<evidence type="ECO:0000256" key="6">
    <source>
        <dbReference type="ARBA" id="ARBA00022989"/>
    </source>
</evidence>
<dbReference type="PANTHER" id="PTHR45624:SF36">
    <property type="entry name" value="S-ADENOSYLMETHIONINE CARRIER 2, CHLOROPLASTIC-RELATED"/>
    <property type="match status" value="1"/>
</dbReference>
<dbReference type="Proteomes" id="UP000006591">
    <property type="component" value="Chromosome 7"/>
</dbReference>
<keyword evidence="6" id="KW-1133">Transmembrane helix</keyword>
<comment type="subcellular location">
    <subcellularLocation>
        <location evidence="1">Mitochondrion membrane</location>
        <topology evidence="1">Multi-pass membrane protein</topology>
    </subcellularLocation>
</comment>
<dbReference type="SUPFAM" id="SSF103506">
    <property type="entry name" value="Mitochondrial carrier"/>
    <property type="match status" value="1"/>
</dbReference>
<protein>
    <submittedName>
        <fullName evidence="10">Uncharacterized protein</fullName>
    </submittedName>
</protein>
<name>A0A0E0I493_ORYNI</name>
<dbReference type="eggNOG" id="ENOG502QSRT">
    <property type="taxonomic scope" value="Eukaryota"/>
</dbReference>
<dbReference type="EnsemblPlants" id="ONIVA07G22250.1">
    <property type="protein sequence ID" value="ONIVA07G22250.1"/>
    <property type="gene ID" value="ONIVA07G22250"/>
</dbReference>
<organism evidence="10">
    <name type="scientific">Oryza nivara</name>
    <name type="common">Indian wild rice</name>
    <name type="synonym">Oryza sativa f. spontanea</name>
    <dbReference type="NCBI Taxonomy" id="4536"/>
    <lineage>
        <taxon>Eukaryota</taxon>
        <taxon>Viridiplantae</taxon>
        <taxon>Streptophyta</taxon>
        <taxon>Embryophyta</taxon>
        <taxon>Tracheophyta</taxon>
        <taxon>Spermatophyta</taxon>
        <taxon>Magnoliopsida</taxon>
        <taxon>Liliopsida</taxon>
        <taxon>Poales</taxon>
        <taxon>Poaceae</taxon>
        <taxon>BOP clade</taxon>
        <taxon>Oryzoideae</taxon>
        <taxon>Oryzeae</taxon>
        <taxon>Oryzinae</taxon>
        <taxon>Oryza</taxon>
    </lineage>
</organism>
<dbReference type="InterPro" id="IPR050567">
    <property type="entry name" value="Mitochondrial_Carrier"/>
</dbReference>
<dbReference type="STRING" id="4536.A0A0E0I493"/>
<dbReference type="Pfam" id="PF00153">
    <property type="entry name" value="Mito_carr"/>
    <property type="match status" value="2"/>
</dbReference>
<dbReference type="GO" id="GO:0022857">
    <property type="term" value="F:transmembrane transporter activity"/>
    <property type="evidence" value="ECO:0007669"/>
    <property type="project" value="TreeGrafter"/>
</dbReference>
<evidence type="ECO:0000313" key="10">
    <source>
        <dbReference type="EnsemblPlants" id="ONIVA07G22250.1"/>
    </source>
</evidence>
<evidence type="ECO:0000256" key="1">
    <source>
        <dbReference type="ARBA" id="ARBA00004225"/>
    </source>
</evidence>
<feature type="region of interest" description="Disordered" evidence="9">
    <location>
        <begin position="86"/>
        <end position="105"/>
    </location>
</feature>
<evidence type="ECO:0000256" key="8">
    <source>
        <dbReference type="ARBA" id="ARBA00023136"/>
    </source>
</evidence>
<evidence type="ECO:0000256" key="7">
    <source>
        <dbReference type="ARBA" id="ARBA00023128"/>
    </source>
</evidence>
<dbReference type="OMA" id="VMTSPFE"/>
<reference evidence="10" key="1">
    <citation type="submission" date="2015-04" db="UniProtKB">
        <authorList>
            <consortium name="EnsemblPlants"/>
        </authorList>
    </citation>
    <scope>IDENTIFICATION</scope>
    <source>
        <strain evidence="10">SL10</strain>
    </source>
</reference>
<accession>A0A0E0I493</accession>
<comment type="similarity">
    <text evidence="2">Belongs to the mitochondrial carrier (TC 2.A.29) family.</text>
</comment>
<feature type="compositionally biased region" description="Low complexity" evidence="9">
    <location>
        <begin position="50"/>
        <end position="60"/>
    </location>
</feature>
<keyword evidence="8" id="KW-0472">Membrane</keyword>
<dbReference type="InterPro" id="IPR023395">
    <property type="entry name" value="MCP_dom_sf"/>
</dbReference>
<dbReference type="HOGENOM" id="CLU_046929_0_0_1"/>
<keyword evidence="7" id="KW-0496">Mitochondrion</keyword>
<feature type="region of interest" description="Disordered" evidence="9">
    <location>
        <begin position="1"/>
        <end position="60"/>
    </location>
</feature>
<proteinExistence type="inferred from homology"/>
<keyword evidence="4" id="KW-0812">Transmembrane</keyword>
<reference evidence="10" key="2">
    <citation type="submission" date="2018-04" db="EMBL/GenBank/DDBJ databases">
        <title>OnivRS2 (Oryza nivara Reference Sequence Version 2).</title>
        <authorList>
            <person name="Zhang J."/>
            <person name="Kudrna D."/>
            <person name="Lee S."/>
            <person name="Talag J."/>
            <person name="Rajasekar S."/>
            <person name="Welchert J."/>
            <person name="Hsing Y.-I."/>
            <person name="Wing R.A."/>
        </authorList>
    </citation>
    <scope>NUCLEOTIDE SEQUENCE [LARGE SCALE GENOMIC DNA]</scope>
    <source>
        <strain evidence="10">SL10</strain>
    </source>
</reference>
<dbReference type="GO" id="GO:0031966">
    <property type="term" value="C:mitochondrial membrane"/>
    <property type="evidence" value="ECO:0007669"/>
    <property type="project" value="UniProtKB-SubCell"/>
</dbReference>
<evidence type="ECO:0000256" key="4">
    <source>
        <dbReference type="ARBA" id="ARBA00022692"/>
    </source>
</evidence>
<feature type="compositionally biased region" description="Low complexity" evidence="9">
    <location>
        <begin position="1"/>
        <end position="15"/>
    </location>
</feature>
<dbReference type="PANTHER" id="PTHR45624">
    <property type="entry name" value="MITOCHONDRIAL BASIC AMINO ACIDS TRANSPORTER-RELATED"/>
    <property type="match status" value="1"/>
</dbReference>
<evidence type="ECO:0000313" key="11">
    <source>
        <dbReference type="Proteomes" id="UP000006591"/>
    </source>
</evidence>
<keyword evidence="11" id="KW-1185">Reference proteome</keyword>